<dbReference type="GO" id="GO:0006874">
    <property type="term" value="P:intracellular calcium ion homeostasis"/>
    <property type="evidence" value="ECO:0007669"/>
    <property type="project" value="TreeGrafter"/>
</dbReference>
<dbReference type="PROSITE" id="PS51391">
    <property type="entry name" value="CID"/>
    <property type="match status" value="1"/>
</dbReference>
<dbReference type="GO" id="GO:0005634">
    <property type="term" value="C:nucleus"/>
    <property type="evidence" value="ECO:0007669"/>
    <property type="project" value="UniProtKB-ARBA"/>
</dbReference>
<dbReference type="GO" id="GO:0048471">
    <property type="term" value="C:perinuclear region of cytoplasm"/>
    <property type="evidence" value="ECO:0007669"/>
    <property type="project" value="TreeGrafter"/>
</dbReference>
<gene>
    <name evidence="4" type="ORF">RIF29_39536</name>
</gene>
<evidence type="ECO:0000256" key="2">
    <source>
        <dbReference type="SAM" id="MobiDB-lite"/>
    </source>
</evidence>
<evidence type="ECO:0000313" key="4">
    <source>
        <dbReference type="EMBL" id="KAK7244710.1"/>
    </source>
</evidence>
<protein>
    <recommendedName>
        <fullName evidence="3">CID domain-containing protein</fullName>
    </recommendedName>
</protein>
<feature type="domain" description="CID" evidence="3">
    <location>
        <begin position="77"/>
        <end position="218"/>
    </location>
</feature>
<dbReference type="Proteomes" id="UP001372338">
    <property type="component" value="Unassembled WGS sequence"/>
</dbReference>
<dbReference type="AlphaFoldDB" id="A0AAN9HMK6"/>
<dbReference type="EMBL" id="JAYWIO010000008">
    <property type="protein sequence ID" value="KAK7244710.1"/>
    <property type="molecule type" value="Genomic_DNA"/>
</dbReference>
<dbReference type="Gene3D" id="1.25.40.90">
    <property type="match status" value="1"/>
</dbReference>
<comment type="caution">
    <text evidence="4">The sequence shown here is derived from an EMBL/GenBank/DDBJ whole genome shotgun (WGS) entry which is preliminary data.</text>
</comment>
<dbReference type="SUPFAM" id="SSF48464">
    <property type="entry name" value="ENTH/VHS domain"/>
    <property type="match status" value="1"/>
</dbReference>
<reference evidence="4 5" key="1">
    <citation type="submission" date="2024-01" db="EMBL/GenBank/DDBJ databases">
        <title>The genomes of 5 underutilized Papilionoideae crops provide insights into root nodulation and disease resistanc.</title>
        <authorList>
            <person name="Yuan L."/>
        </authorList>
    </citation>
    <scope>NUCLEOTIDE SEQUENCE [LARGE SCALE GENOMIC DNA]</scope>
    <source>
        <strain evidence="4">ZHUSHIDOU_FW_LH</strain>
        <tissue evidence="4">Leaf</tissue>
    </source>
</reference>
<dbReference type="PANTHER" id="PTHR12323:SF0">
    <property type="entry name" value="CALCIUM HOMEOSTASIS ENDOPLASMIC RETICULUM PROTEIN"/>
    <property type="match status" value="1"/>
</dbReference>
<dbReference type="InterPro" id="IPR008942">
    <property type="entry name" value="ENTH_VHS"/>
</dbReference>
<proteinExistence type="predicted"/>
<feature type="region of interest" description="Disordered" evidence="2">
    <location>
        <begin position="28"/>
        <end position="58"/>
    </location>
</feature>
<name>A0AAN9HMK6_CROPI</name>
<evidence type="ECO:0000256" key="1">
    <source>
        <dbReference type="ARBA" id="ARBA00022664"/>
    </source>
</evidence>
<dbReference type="Pfam" id="PF04818">
    <property type="entry name" value="CID"/>
    <property type="match status" value="1"/>
</dbReference>
<keyword evidence="5" id="KW-1185">Reference proteome</keyword>
<organism evidence="4 5">
    <name type="scientific">Crotalaria pallida</name>
    <name type="common">Smooth rattlebox</name>
    <name type="synonym">Crotalaria striata</name>
    <dbReference type="NCBI Taxonomy" id="3830"/>
    <lineage>
        <taxon>Eukaryota</taxon>
        <taxon>Viridiplantae</taxon>
        <taxon>Streptophyta</taxon>
        <taxon>Embryophyta</taxon>
        <taxon>Tracheophyta</taxon>
        <taxon>Spermatophyta</taxon>
        <taxon>Magnoliopsida</taxon>
        <taxon>eudicotyledons</taxon>
        <taxon>Gunneridae</taxon>
        <taxon>Pentapetalae</taxon>
        <taxon>rosids</taxon>
        <taxon>fabids</taxon>
        <taxon>Fabales</taxon>
        <taxon>Fabaceae</taxon>
        <taxon>Papilionoideae</taxon>
        <taxon>50 kb inversion clade</taxon>
        <taxon>genistoids sensu lato</taxon>
        <taxon>core genistoids</taxon>
        <taxon>Crotalarieae</taxon>
        <taxon>Crotalaria</taxon>
    </lineage>
</organism>
<evidence type="ECO:0000313" key="5">
    <source>
        <dbReference type="Proteomes" id="UP001372338"/>
    </source>
</evidence>
<accession>A0AAN9HMK6</accession>
<sequence length="265" mass="29715">MPMMHPPLNPMMSPSSLNGLPMNAAGIGSSPSMLGPPPYTQFYDQQHHHQHPPSFGLHGRPEYDQSSKLFKGLFRPLPSDVAMELGNVLNNMNGTKESIKGAKLWFTQRSPFAPALAKALRDRVYQLDDVERQLHIIYVANDILFDSLNRRASGHDLDNEALAFKPVLVSMLARIYHNSQSNEEYRKRLHQTMEFWASKEIYDQETISLLKGEMIGGPQTHSFPRASKDLSSALADSGAGLLRLLPPYCPAVARLWFRCLGTRSS</sequence>
<dbReference type="PANTHER" id="PTHR12323">
    <property type="entry name" value="SR-RELATED CTD ASSOCIATED FACTOR 6"/>
    <property type="match status" value="1"/>
</dbReference>
<evidence type="ECO:0000259" key="3">
    <source>
        <dbReference type="PROSITE" id="PS51391"/>
    </source>
</evidence>
<dbReference type="InterPro" id="IPR006569">
    <property type="entry name" value="CID_dom"/>
</dbReference>
<keyword evidence="1" id="KW-0507">mRNA processing</keyword>
<dbReference type="GO" id="GO:0006397">
    <property type="term" value="P:mRNA processing"/>
    <property type="evidence" value="ECO:0007669"/>
    <property type="project" value="UniProtKB-KW"/>
</dbReference>